<keyword evidence="2" id="KW-1185">Reference proteome</keyword>
<name>A0A813Z253_9BILA</name>
<evidence type="ECO:0000313" key="1">
    <source>
        <dbReference type="EMBL" id="CAF0892104.1"/>
    </source>
</evidence>
<evidence type="ECO:0000313" key="2">
    <source>
        <dbReference type="Proteomes" id="UP000663879"/>
    </source>
</evidence>
<accession>A0A813Z253</accession>
<organism evidence="1 2">
    <name type="scientific">Brachionus calyciflorus</name>
    <dbReference type="NCBI Taxonomy" id="104777"/>
    <lineage>
        <taxon>Eukaryota</taxon>
        <taxon>Metazoa</taxon>
        <taxon>Spiralia</taxon>
        <taxon>Gnathifera</taxon>
        <taxon>Rotifera</taxon>
        <taxon>Eurotatoria</taxon>
        <taxon>Monogononta</taxon>
        <taxon>Pseudotrocha</taxon>
        <taxon>Ploima</taxon>
        <taxon>Brachionidae</taxon>
        <taxon>Brachionus</taxon>
    </lineage>
</organism>
<reference evidence="1" key="1">
    <citation type="submission" date="2021-02" db="EMBL/GenBank/DDBJ databases">
        <authorList>
            <person name="Nowell W R."/>
        </authorList>
    </citation>
    <scope>NUCLEOTIDE SEQUENCE</scope>
    <source>
        <strain evidence="1">Ploen Becks lab</strain>
    </source>
</reference>
<proteinExistence type="predicted"/>
<protein>
    <submittedName>
        <fullName evidence="1">Uncharacterized protein</fullName>
    </submittedName>
</protein>
<comment type="caution">
    <text evidence="1">The sequence shown here is derived from an EMBL/GenBank/DDBJ whole genome shotgun (WGS) entry which is preliminary data.</text>
</comment>
<dbReference type="OrthoDB" id="10384406at2759"/>
<dbReference type="AlphaFoldDB" id="A0A813Z253"/>
<dbReference type="Proteomes" id="UP000663879">
    <property type="component" value="Unassembled WGS sequence"/>
</dbReference>
<sequence length="191" mass="22806">MQAAESIESDLFNYYYFYLSYLQKLEQFNYCLNNLSLEAIKSINYSNSMQNQEQNDFSISECSSHRHDSECSSSDANDFSFINEVNSPSKDPSWIEFKERQKNFNKYVKQRFIVEFGPIENLTYKKIKRSAFDVMNKIKDEAKEKFLPENLTESEFKNYWKSALNTIRQTRYRYRSKQNRTKNLMCKTSSS</sequence>
<dbReference type="EMBL" id="CAJNOC010001800">
    <property type="protein sequence ID" value="CAF0892104.1"/>
    <property type="molecule type" value="Genomic_DNA"/>
</dbReference>
<gene>
    <name evidence="1" type="ORF">OXX778_LOCUS10963</name>
</gene>